<dbReference type="Proteomes" id="UP000036873">
    <property type="component" value="Unassembled WGS sequence"/>
</dbReference>
<name>A0A0L6TWQ4_9FIRM</name>
<sequence length="322" mass="36034">MNSDPGTNEKSPNNRWRDSVKKFYFKHPYVIAIGSIVVLMVIGSILINLSNSKTEFSNTDAPVNIDQGISSESASKDMVSGVETAPDAADSQIPFDVSKIIYAGNISLYTDDYQNTFEKIGQYAVELGGFVQDSSSSYGSEDQNTAAATGYIIIRVPAEKFTEAMKEIQKLGSPINSSVSSTNISQQYQDIQGQLNNLKIQEARLQEYLKSAENINDLLLIETELNRIRTEIDNRTTMIRNWDQEINYSTIYVSLIEQKLATSSVQSPFENILKQISEGFIASINLILNIFSGLIVWIFRLLPFAAIIGVGYFIYRRVKKKK</sequence>
<evidence type="ECO:0000313" key="3">
    <source>
        <dbReference type="EMBL" id="KNZ40497.1"/>
    </source>
</evidence>
<dbReference type="RefSeq" id="WP_050741655.1">
    <property type="nucleotide sequence ID" value="NZ_LGYO01000057.1"/>
</dbReference>
<protein>
    <recommendedName>
        <fullName evidence="2">DUF4349 domain-containing protein</fullName>
    </recommendedName>
</protein>
<dbReference type="EMBL" id="LGYO01000057">
    <property type="protein sequence ID" value="KNZ40497.1"/>
    <property type="molecule type" value="Genomic_DNA"/>
</dbReference>
<evidence type="ECO:0000313" key="4">
    <source>
        <dbReference type="Proteomes" id="UP000036873"/>
    </source>
</evidence>
<dbReference type="InterPro" id="IPR025645">
    <property type="entry name" value="DUF4349"/>
</dbReference>
<dbReference type="OrthoDB" id="9808253at2"/>
<feature type="transmembrane region" description="Helical" evidence="1">
    <location>
        <begin position="294"/>
        <end position="315"/>
    </location>
</feature>
<keyword evidence="1" id="KW-0472">Membrane</keyword>
<accession>A0A0L6TWQ4</accession>
<proteinExistence type="predicted"/>
<dbReference type="AlphaFoldDB" id="A0A0L6TWQ4"/>
<reference evidence="4" key="1">
    <citation type="submission" date="2015-07" db="EMBL/GenBank/DDBJ databases">
        <title>Draft genome sequence of Acetobacterium bakii DSM 8293, a potential psychrophilic chemical producer through syngas fermentation.</title>
        <authorList>
            <person name="Song Y."/>
            <person name="Hwang S."/>
            <person name="Cho B.-K."/>
        </authorList>
    </citation>
    <scope>NUCLEOTIDE SEQUENCE [LARGE SCALE GENOMIC DNA]</scope>
    <source>
        <strain evidence="4">DSM 8239</strain>
    </source>
</reference>
<feature type="domain" description="DUF4349" evidence="2">
    <location>
        <begin position="99"/>
        <end position="316"/>
    </location>
</feature>
<dbReference type="Pfam" id="PF14257">
    <property type="entry name" value="DUF4349"/>
    <property type="match status" value="1"/>
</dbReference>
<keyword evidence="1" id="KW-0812">Transmembrane</keyword>
<gene>
    <name evidence="3" type="ORF">AKG39_17320</name>
</gene>
<keyword evidence="1" id="KW-1133">Transmembrane helix</keyword>
<feature type="transmembrane region" description="Helical" evidence="1">
    <location>
        <begin position="29"/>
        <end position="49"/>
    </location>
</feature>
<dbReference type="STRING" id="52689.AKG39_17320"/>
<organism evidence="3 4">
    <name type="scientific">Acetobacterium bakii</name>
    <dbReference type="NCBI Taxonomy" id="52689"/>
    <lineage>
        <taxon>Bacteria</taxon>
        <taxon>Bacillati</taxon>
        <taxon>Bacillota</taxon>
        <taxon>Clostridia</taxon>
        <taxon>Eubacteriales</taxon>
        <taxon>Eubacteriaceae</taxon>
        <taxon>Acetobacterium</taxon>
    </lineage>
</organism>
<comment type="caution">
    <text evidence="3">The sequence shown here is derived from an EMBL/GenBank/DDBJ whole genome shotgun (WGS) entry which is preliminary data.</text>
</comment>
<evidence type="ECO:0000259" key="2">
    <source>
        <dbReference type="Pfam" id="PF14257"/>
    </source>
</evidence>
<evidence type="ECO:0000256" key="1">
    <source>
        <dbReference type="SAM" id="Phobius"/>
    </source>
</evidence>
<keyword evidence="4" id="KW-1185">Reference proteome</keyword>